<dbReference type="CDD" id="cd17332">
    <property type="entry name" value="MFS_MelB_like"/>
    <property type="match status" value="1"/>
</dbReference>
<feature type="transmembrane region" description="Helical" evidence="2">
    <location>
        <begin position="307"/>
        <end position="325"/>
    </location>
</feature>
<evidence type="ECO:0000256" key="1">
    <source>
        <dbReference type="ARBA" id="ARBA00009617"/>
    </source>
</evidence>
<dbReference type="NCBIfam" id="TIGR00792">
    <property type="entry name" value="gph"/>
    <property type="match status" value="1"/>
</dbReference>
<feature type="transmembrane region" description="Helical" evidence="2">
    <location>
        <begin position="159"/>
        <end position="181"/>
    </location>
</feature>
<dbReference type="InterPro" id="IPR001927">
    <property type="entry name" value="Na/Gal_symport"/>
</dbReference>
<feature type="transmembrane region" description="Helical" evidence="2">
    <location>
        <begin position="375"/>
        <end position="396"/>
    </location>
</feature>
<keyword evidence="4" id="KW-1185">Reference proteome</keyword>
<keyword evidence="2" id="KW-0472">Membrane</keyword>
<organism evidence="3 4">
    <name type="scientific">Uliginosibacterium silvisoli</name>
    <dbReference type="NCBI Taxonomy" id="3114758"/>
    <lineage>
        <taxon>Bacteria</taxon>
        <taxon>Pseudomonadati</taxon>
        <taxon>Pseudomonadota</taxon>
        <taxon>Betaproteobacteria</taxon>
        <taxon>Rhodocyclales</taxon>
        <taxon>Zoogloeaceae</taxon>
        <taxon>Uliginosibacterium</taxon>
    </lineage>
</organism>
<evidence type="ECO:0000256" key="2">
    <source>
        <dbReference type="SAM" id="Phobius"/>
    </source>
</evidence>
<comment type="similarity">
    <text evidence="1">Belongs to the sodium:galactoside symporter (TC 2.A.2) family.</text>
</comment>
<feature type="transmembrane region" description="Helical" evidence="2">
    <location>
        <begin position="331"/>
        <end position="354"/>
    </location>
</feature>
<feature type="transmembrane region" description="Helical" evidence="2">
    <location>
        <begin position="124"/>
        <end position="147"/>
    </location>
</feature>
<protein>
    <submittedName>
        <fullName evidence="3">Glycoside-pentoside-hexuronide (GPH):cation symporter</fullName>
    </submittedName>
</protein>
<gene>
    <name evidence="3" type="ORF">VVD49_17225</name>
</gene>
<keyword evidence="2" id="KW-0812">Transmembrane</keyword>
<name>A0ABU6K7R8_9RHOO</name>
<dbReference type="Gene3D" id="1.20.1250.20">
    <property type="entry name" value="MFS general substrate transporter like domains"/>
    <property type="match status" value="1"/>
</dbReference>
<feature type="transmembrane region" description="Helical" evidence="2">
    <location>
        <begin position="91"/>
        <end position="112"/>
    </location>
</feature>
<dbReference type="SUPFAM" id="SSF103473">
    <property type="entry name" value="MFS general substrate transporter"/>
    <property type="match status" value="1"/>
</dbReference>
<dbReference type="Proteomes" id="UP001331561">
    <property type="component" value="Unassembled WGS sequence"/>
</dbReference>
<feature type="transmembrane region" description="Helical" evidence="2">
    <location>
        <begin position="244"/>
        <end position="266"/>
    </location>
</feature>
<feature type="transmembrane region" description="Helical" evidence="2">
    <location>
        <begin position="416"/>
        <end position="437"/>
    </location>
</feature>
<dbReference type="Pfam" id="PF13347">
    <property type="entry name" value="MFS_2"/>
    <property type="match status" value="1"/>
</dbReference>
<feature type="transmembrane region" description="Helical" evidence="2">
    <location>
        <begin position="47"/>
        <end position="70"/>
    </location>
</feature>
<feature type="transmembrane region" description="Helical" evidence="2">
    <location>
        <begin position="278"/>
        <end position="300"/>
    </location>
</feature>
<dbReference type="PANTHER" id="PTHR11328:SF39">
    <property type="entry name" value="2,3-DIHYDROXYPROPANE-1-SULFONATE EXPORTER-RELATED"/>
    <property type="match status" value="1"/>
</dbReference>
<proteinExistence type="inferred from homology"/>
<dbReference type="PANTHER" id="PTHR11328">
    <property type="entry name" value="MAJOR FACILITATOR SUPERFAMILY DOMAIN-CONTAINING PROTEIN"/>
    <property type="match status" value="1"/>
</dbReference>
<evidence type="ECO:0000313" key="4">
    <source>
        <dbReference type="Proteomes" id="UP001331561"/>
    </source>
</evidence>
<dbReference type="InterPro" id="IPR036259">
    <property type="entry name" value="MFS_trans_sf"/>
</dbReference>
<accession>A0ABU6K7R8</accession>
<dbReference type="EMBL" id="JAYXHS010000003">
    <property type="protein sequence ID" value="MEC5387476.1"/>
    <property type="molecule type" value="Genomic_DNA"/>
</dbReference>
<reference evidence="3 4" key="1">
    <citation type="submission" date="2024-01" db="EMBL/GenBank/DDBJ databases">
        <title>Uliginosibacterium soil sp. nov.</title>
        <authorList>
            <person name="Lv Y."/>
        </authorList>
    </citation>
    <scope>NUCLEOTIDE SEQUENCE [LARGE SCALE GENOMIC DNA]</scope>
    <source>
        <strain evidence="3 4">H3</strain>
    </source>
</reference>
<feature type="transmembrane region" description="Helical" evidence="2">
    <location>
        <begin position="21"/>
        <end position="41"/>
    </location>
</feature>
<sequence length="458" mass="48909">MSESAQARTHLPWRVVLGYGLGDMANNFSFALGLLFLLHYYTDVAGIPAAAAGTLLVVVRIYDAFMDIAAGRVIDRHRGFGYERRWGRLRPWLLVGALPVLVLNVAVFSVPAGWSPTAKLVYAYLSYGLLGTAYAFVSIAYGSLAGVMTQSPPARARLGAVRTWMSSVTFALLGFAIAGSLRSLQGEALQSRLTLLTVVLAGVGLLLYALCFFNTSEVVPRKAEALRWRDSLPVLRQNLPLQRLCLVTLAALAASGCGSASGIYFARYVLGNAGLFSPMILTTSLTGIGLAVPLAPLLAARLGKVRAFQLGMLLAALGHAVLWWLPAGHFGAVLLCMAIGAAGATLGMVLLWALEADTVEYGEWRSGLRLEGTNYALFLLTRKCGLALGAALPAFMIASSGYVPNLATQSDMARQAIVLGMALLPALGYATAGLLMLRYPLSESRYLEMLGELRRSQT</sequence>
<dbReference type="InterPro" id="IPR039672">
    <property type="entry name" value="MFS_2"/>
</dbReference>
<keyword evidence="2" id="KW-1133">Transmembrane helix</keyword>
<evidence type="ECO:0000313" key="3">
    <source>
        <dbReference type="EMBL" id="MEC5387476.1"/>
    </source>
</evidence>
<comment type="caution">
    <text evidence="3">The sequence shown here is derived from an EMBL/GenBank/DDBJ whole genome shotgun (WGS) entry which is preliminary data.</text>
</comment>
<dbReference type="RefSeq" id="WP_327600445.1">
    <property type="nucleotide sequence ID" value="NZ_JAYXHS010000003.1"/>
</dbReference>
<feature type="transmembrane region" description="Helical" evidence="2">
    <location>
        <begin position="193"/>
        <end position="213"/>
    </location>
</feature>